<feature type="transmembrane region" description="Helical" evidence="6">
    <location>
        <begin position="308"/>
        <end position="332"/>
    </location>
</feature>
<evidence type="ECO:0000313" key="8">
    <source>
        <dbReference type="EMBL" id="MPL94278.1"/>
    </source>
</evidence>
<dbReference type="PANTHER" id="PTHR23513">
    <property type="entry name" value="INTEGRAL MEMBRANE EFFLUX PROTEIN-RELATED"/>
    <property type="match status" value="1"/>
</dbReference>
<keyword evidence="4 6" id="KW-1133">Transmembrane helix</keyword>
<keyword evidence="2" id="KW-1003">Cell membrane</keyword>
<dbReference type="Pfam" id="PF07690">
    <property type="entry name" value="MFS_1"/>
    <property type="match status" value="1"/>
</dbReference>
<feature type="domain" description="Major facilitator superfamily (MFS) profile" evidence="7">
    <location>
        <begin position="7"/>
        <end position="398"/>
    </location>
</feature>
<feature type="transmembrane region" description="Helical" evidence="6">
    <location>
        <begin position="41"/>
        <end position="65"/>
    </location>
</feature>
<organism evidence="8">
    <name type="scientific">bioreactor metagenome</name>
    <dbReference type="NCBI Taxonomy" id="1076179"/>
    <lineage>
        <taxon>unclassified sequences</taxon>
        <taxon>metagenomes</taxon>
        <taxon>ecological metagenomes</taxon>
    </lineage>
</organism>
<sequence>MNNWKKVFAIIWTGQFFSYLSSSVVSFAAIIWLSFETKSASVLAMAAIFSMLPQALIGPFTGVFVDRWNRKLIMIFSDAFIALCSLVLAILFFMGKVEIAYIYILLALRSVGSAFHGPSMQASVPLLAPEAELTRIAGINQMIMSVSSIAGPALGALLVTYLDMAYVMLFDVVGAIIACTSLLFVFIPNPEKKPAFEKPHVFREMREGFLVISRNRGLLLLFMFSVLVMLFLMPVSVLFPLMTLEHFNGDAFQMSVIEVVWGVGMVVGGALLSFKQFKGNQVVMINLTYILLGLTFLFSGILSPDGFVVFVVLTALAGIAGAVYHSMFTALVQRSVPPEALGRVFSLYGSVAVLPSLIGLTATGLIADYIGVTYAFVIAGAVIILIGVVAMFVRPVMRIGVPRTES</sequence>
<feature type="transmembrane region" description="Helical" evidence="6">
    <location>
        <begin position="218"/>
        <end position="239"/>
    </location>
</feature>
<dbReference type="InterPro" id="IPR036259">
    <property type="entry name" value="MFS_trans_sf"/>
</dbReference>
<accession>A0A644VSC8</accession>
<name>A0A644VSC8_9ZZZZ</name>
<feature type="transmembrane region" description="Helical" evidence="6">
    <location>
        <begin position="72"/>
        <end position="94"/>
    </location>
</feature>
<feature type="transmembrane region" description="Helical" evidence="6">
    <location>
        <begin position="284"/>
        <end position="302"/>
    </location>
</feature>
<feature type="transmembrane region" description="Helical" evidence="6">
    <location>
        <begin position="7"/>
        <end position="35"/>
    </location>
</feature>
<dbReference type="CDD" id="cd06173">
    <property type="entry name" value="MFS_MefA_like"/>
    <property type="match status" value="1"/>
</dbReference>
<gene>
    <name evidence="8" type="ORF">SDC9_40429</name>
</gene>
<feature type="transmembrane region" description="Helical" evidence="6">
    <location>
        <begin position="165"/>
        <end position="187"/>
    </location>
</feature>
<evidence type="ECO:0000256" key="3">
    <source>
        <dbReference type="ARBA" id="ARBA00022692"/>
    </source>
</evidence>
<evidence type="ECO:0000259" key="7">
    <source>
        <dbReference type="PROSITE" id="PS50850"/>
    </source>
</evidence>
<reference evidence="8" key="1">
    <citation type="submission" date="2019-08" db="EMBL/GenBank/DDBJ databases">
        <authorList>
            <person name="Kucharzyk K."/>
            <person name="Murdoch R.W."/>
            <person name="Higgins S."/>
            <person name="Loffler F."/>
        </authorList>
    </citation>
    <scope>NUCLEOTIDE SEQUENCE</scope>
</reference>
<evidence type="ECO:0000256" key="5">
    <source>
        <dbReference type="ARBA" id="ARBA00023136"/>
    </source>
</evidence>
<dbReference type="GO" id="GO:0022857">
    <property type="term" value="F:transmembrane transporter activity"/>
    <property type="evidence" value="ECO:0007669"/>
    <property type="project" value="InterPro"/>
</dbReference>
<feature type="transmembrane region" description="Helical" evidence="6">
    <location>
        <begin position="251"/>
        <end position="272"/>
    </location>
</feature>
<dbReference type="PROSITE" id="PS50850">
    <property type="entry name" value="MFS"/>
    <property type="match status" value="1"/>
</dbReference>
<evidence type="ECO:0000256" key="1">
    <source>
        <dbReference type="ARBA" id="ARBA00004651"/>
    </source>
</evidence>
<evidence type="ECO:0000256" key="6">
    <source>
        <dbReference type="SAM" id="Phobius"/>
    </source>
</evidence>
<dbReference type="PANTHER" id="PTHR23513:SF6">
    <property type="entry name" value="MAJOR FACILITATOR SUPERFAMILY ASSOCIATED DOMAIN-CONTAINING PROTEIN"/>
    <property type="match status" value="1"/>
</dbReference>
<dbReference type="InterPro" id="IPR020846">
    <property type="entry name" value="MFS_dom"/>
</dbReference>
<dbReference type="AlphaFoldDB" id="A0A644VSC8"/>
<dbReference type="SUPFAM" id="SSF103473">
    <property type="entry name" value="MFS general substrate transporter"/>
    <property type="match status" value="1"/>
</dbReference>
<dbReference type="EMBL" id="VSSQ01000422">
    <property type="protein sequence ID" value="MPL94278.1"/>
    <property type="molecule type" value="Genomic_DNA"/>
</dbReference>
<feature type="transmembrane region" description="Helical" evidence="6">
    <location>
        <begin position="344"/>
        <end position="366"/>
    </location>
</feature>
<dbReference type="GO" id="GO:0005886">
    <property type="term" value="C:plasma membrane"/>
    <property type="evidence" value="ECO:0007669"/>
    <property type="project" value="UniProtKB-SubCell"/>
</dbReference>
<evidence type="ECO:0000256" key="2">
    <source>
        <dbReference type="ARBA" id="ARBA00022475"/>
    </source>
</evidence>
<evidence type="ECO:0000256" key="4">
    <source>
        <dbReference type="ARBA" id="ARBA00022989"/>
    </source>
</evidence>
<keyword evidence="5 6" id="KW-0472">Membrane</keyword>
<comment type="caution">
    <text evidence="8">The sequence shown here is derived from an EMBL/GenBank/DDBJ whole genome shotgun (WGS) entry which is preliminary data.</text>
</comment>
<keyword evidence="3 6" id="KW-0812">Transmembrane</keyword>
<proteinExistence type="predicted"/>
<comment type="subcellular location">
    <subcellularLocation>
        <location evidence="1">Cell membrane</location>
        <topology evidence="1">Multi-pass membrane protein</topology>
    </subcellularLocation>
</comment>
<feature type="transmembrane region" description="Helical" evidence="6">
    <location>
        <begin position="372"/>
        <end position="393"/>
    </location>
</feature>
<dbReference type="Gene3D" id="1.20.1250.20">
    <property type="entry name" value="MFS general substrate transporter like domains"/>
    <property type="match status" value="1"/>
</dbReference>
<dbReference type="InterPro" id="IPR011701">
    <property type="entry name" value="MFS"/>
</dbReference>
<protein>
    <recommendedName>
        <fullName evidence="7">Major facilitator superfamily (MFS) profile domain-containing protein</fullName>
    </recommendedName>
</protein>